<sequence>MSIRIVLDNQPEFYTNLDFIEGRVILSLNRAEQVGGIIVKLEGESKTALTLPSGFDDYGSTQPARLPGTLPPGNVVSESHKILYKVQQVFPTYEDDVANASTGGNFVLQGGQHEYPFRFRLPLNNACSDPVAMSKMGGLGGLGGYGAGGGLFGIGGLRVMDGSKQLFLPHVTKTLPPSYTGLPRAAEIRYYVKVTIQRPGLLKENWRYQVGFKFMPIEPPRPQGSKQEAFARRPFAFRARPGDSSTAPPLAKKRSSLFMTTKDKEAAAAAAAAAAKGPALPPSVEVSARLPHPSILTCNEPIPLRIIAKKLAPSHEQVYLTSLQIDLIGTMQLRAHDLNFQHPNRWVVVQANNIEIPVLSDPASEDLNLEHELPSDLWRRVPLPNTVAPSFATCNMQRTYALELKLGLSWGRASGGSGLGFLGGRKELSPQTIYLPLNFSSVQVYSSITPPPELVQSILEQQNKPAASSVARPPRLPPRTNTGQGVGPSAAAAAAPQHRPPVSDPLYPPQLGTPGAPAYDEAPPSYDEAMAEQTTGPFDGMRPRPAFSGETNENAPSQIPEKS</sequence>
<dbReference type="InterPro" id="IPR050357">
    <property type="entry name" value="Arrestin_domain-protein"/>
</dbReference>
<evidence type="ECO:0000313" key="3">
    <source>
        <dbReference type="EMBL" id="KAH7375346.1"/>
    </source>
</evidence>
<comment type="caution">
    <text evidence="3">The sequence shown here is derived from an EMBL/GenBank/DDBJ whole genome shotgun (WGS) entry which is preliminary data.</text>
</comment>
<reference evidence="3" key="1">
    <citation type="journal article" date="2021" name="Nat. Commun.">
        <title>Genetic determinants of endophytism in the Arabidopsis root mycobiome.</title>
        <authorList>
            <person name="Mesny F."/>
            <person name="Miyauchi S."/>
            <person name="Thiergart T."/>
            <person name="Pickel B."/>
            <person name="Atanasova L."/>
            <person name="Karlsson M."/>
            <person name="Huettel B."/>
            <person name="Barry K.W."/>
            <person name="Haridas S."/>
            <person name="Chen C."/>
            <person name="Bauer D."/>
            <person name="Andreopoulos W."/>
            <person name="Pangilinan J."/>
            <person name="LaButti K."/>
            <person name="Riley R."/>
            <person name="Lipzen A."/>
            <person name="Clum A."/>
            <person name="Drula E."/>
            <person name="Henrissat B."/>
            <person name="Kohler A."/>
            <person name="Grigoriev I.V."/>
            <person name="Martin F.M."/>
            <person name="Hacquard S."/>
        </authorList>
    </citation>
    <scope>NUCLEOTIDE SEQUENCE</scope>
    <source>
        <strain evidence="3">MPI-CAGE-AT-0016</strain>
    </source>
</reference>
<keyword evidence="4" id="KW-1185">Reference proteome</keyword>
<proteinExistence type="predicted"/>
<dbReference type="Gene3D" id="2.60.40.640">
    <property type="match status" value="1"/>
</dbReference>
<dbReference type="Pfam" id="PF00339">
    <property type="entry name" value="Arrestin_N"/>
    <property type="match status" value="1"/>
</dbReference>
<dbReference type="PANTHER" id="PTHR11188">
    <property type="entry name" value="ARRESTIN DOMAIN CONTAINING PROTEIN"/>
    <property type="match status" value="1"/>
</dbReference>
<dbReference type="OrthoDB" id="3365616at2759"/>
<feature type="compositionally biased region" description="Pro residues" evidence="1">
    <location>
        <begin position="498"/>
        <end position="508"/>
    </location>
</feature>
<accession>A0A8K0X7Y1</accession>
<evidence type="ECO:0000256" key="1">
    <source>
        <dbReference type="SAM" id="MobiDB-lite"/>
    </source>
</evidence>
<dbReference type="InterPro" id="IPR014752">
    <property type="entry name" value="Arrestin-like_C"/>
</dbReference>
<gene>
    <name evidence="3" type="ORF">B0T11DRAFT_334727</name>
</gene>
<dbReference type="GO" id="GO:0031625">
    <property type="term" value="F:ubiquitin protein ligase binding"/>
    <property type="evidence" value="ECO:0007669"/>
    <property type="project" value="TreeGrafter"/>
</dbReference>
<dbReference type="CDD" id="cd22952">
    <property type="entry name" value="ART10-like"/>
    <property type="match status" value="1"/>
</dbReference>
<feature type="region of interest" description="Disordered" evidence="1">
    <location>
        <begin position="465"/>
        <end position="563"/>
    </location>
</feature>
<protein>
    <submittedName>
        <fullName evidence="3">Arrestin</fullName>
    </submittedName>
</protein>
<dbReference type="GO" id="GO:0005829">
    <property type="term" value="C:cytosol"/>
    <property type="evidence" value="ECO:0007669"/>
    <property type="project" value="TreeGrafter"/>
</dbReference>
<dbReference type="Proteomes" id="UP000813385">
    <property type="component" value="Unassembled WGS sequence"/>
</dbReference>
<evidence type="ECO:0000313" key="4">
    <source>
        <dbReference type="Proteomes" id="UP000813385"/>
    </source>
</evidence>
<dbReference type="GO" id="GO:0005886">
    <property type="term" value="C:plasma membrane"/>
    <property type="evidence" value="ECO:0007669"/>
    <property type="project" value="TreeGrafter"/>
</dbReference>
<name>A0A8K0X7Y1_9PEZI</name>
<feature type="domain" description="Arrestin-like N-terminal" evidence="2">
    <location>
        <begin position="4"/>
        <end position="128"/>
    </location>
</feature>
<dbReference type="InterPro" id="IPR011021">
    <property type="entry name" value="Arrestin-like_N"/>
</dbReference>
<dbReference type="AlphaFoldDB" id="A0A8K0X7Y1"/>
<dbReference type="EMBL" id="JAGPXD010000001">
    <property type="protein sequence ID" value="KAH7375346.1"/>
    <property type="molecule type" value="Genomic_DNA"/>
</dbReference>
<dbReference type="GO" id="GO:0070086">
    <property type="term" value="P:ubiquitin-dependent endocytosis"/>
    <property type="evidence" value="ECO:0007669"/>
    <property type="project" value="TreeGrafter"/>
</dbReference>
<dbReference type="GO" id="GO:0030674">
    <property type="term" value="F:protein-macromolecule adaptor activity"/>
    <property type="evidence" value="ECO:0007669"/>
    <property type="project" value="TreeGrafter"/>
</dbReference>
<organism evidence="3 4">
    <name type="scientific">Plectosphaerella cucumerina</name>
    <dbReference type="NCBI Taxonomy" id="40658"/>
    <lineage>
        <taxon>Eukaryota</taxon>
        <taxon>Fungi</taxon>
        <taxon>Dikarya</taxon>
        <taxon>Ascomycota</taxon>
        <taxon>Pezizomycotina</taxon>
        <taxon>Sordariomycetes</taxon>
        <taxon>Hypocreomycetidae</taxon>
        <taxon>Glomerellales</taxon>
        <taxon>Plectosphaerellaceae</taxon>
        <taxon>Plectosphaerella</taxon>
    </lineage>
</organism>
<dbReference type="PANTHER" id="PTHR11188:SF166">
    <property type="entry name" value="ARRESTIN (OR S-ANTIGEN), N-TERMINAL DOMAIN PROTEIN (AFU_ORTHOLOGUE AFUA_7G02050)"/>
    <property type="match status" value="1"/>
</dbReference>
<evidence type="ECO:0000259" key="2">
    <source>
        <dbReference type="Pfam" id="PF00339"/>
    </source>
</evidence>